<dbReference type="EMBL" id="CAUYUJ010019031">
    <property type="protein sequence ID" value="CAK0888133.1"/>
    <property type="molecule type" value="Genomic_DNA"/>
</dbReference>
<comment type="caution">
    <text evidence="2">The sequence shown here is derived from an EMBL/GenBank/DDBJ whole genome shotgun (WGS) entry which is preliminary data.</text>
</comment>
<evidence type="ECO:0000256" key="1">
    <source>
        <dbReference type="SAM" id="MobiDB-lite"/>
    </source>
</evidence>
<gene>
    <name evidence="2" type="ORF">PCOR1329_LOCUS68982</name>
</gene>
<reference evidence="2" key="1">
    <citation type="submission" date="2023-10" db="EMBL/GenBank/DDBJ databases">
        <authorList>
            <person name="Chen Y."/>
            <person name="Shah S."/>
            <person name="Dougan E. K."/>
            <person name="Thang M."/>
            <person name="Chan C."/>
        </authorList>
    </citation>
    <scope>NUCLEOTIDE SEQUENCE [LARGE SCALE GENOMIC DNA]</scope>
</reference>
<feature type="non-terminal residue" evidence="2">
    <location>
        <position position="1"/>
    </location>
</feature>
<dbReference type="Proteomes" id="UP001189429">
    <property type="component" value="Unassembled WGS sequence"/>
</dbReference>
<name>A0ABN9WRM8_9DINO</name>
<sequence length="63" mass="6350">LRGHARDLLHAVPAGARGARRPPGAPGEAEAARQGRCLRGAGQAAGAGAAARHRAAGRRRPGR</sequence>
<feature type="non-terminal residue" evidence="2">
    <location>
        <position position="63"/>
    </location>
</feature>
<feature type="compositionally biased region" description="Low complexity" evidence="1">
    <location>
        <begin position="26"/>
        <end position="50"/>
    </location>
</feature>
<protein>
    <submittedName>
        <fullName evidence="2">Uncharacterized protein</fullName>
    </submittedName>
</protein>
<feature type="compositionally biased region" description="Basic residues" evidence="1">
    <location>
        <begin position="51"/>
        <end position="63"/>
    </location>
</feature>
<evidence type="ECO:0000313" key="2">
    <source>
        <dbReference type="EMBL" id="CAK0888133.1"/>
    </source>
</evidence>
<feature type="region of interest" description="Disordered" evidence="1">
    <location>
        <begin position="1"/>
        <end position="63"/>
    </location>
</feature>
<keyword evidence="3" id="KW-1185">Reference proteome</keyword>
<organism evidence="2 3">
    <name type="scientific">Prorocentrum cordatum</name>
    <dbReference type="NCBI Taxonomy" id="2364126"/>
    <lineage>
        <taxon>Eukaryota</taxon>
        <taxon>Sar</taxon>
        <taxon>Alveolata</taxon>
        <taxon>Dinophyceae</taxon>
        <taxon>Prorocentrales</taxon>
        <taxon>Prorocentraceae</taxon>
        <taxon>Prorocentrum</taxon>
    </lineage>
</organism>
<evidence type="ECO:0000313" key="3">
    <source>
        <dbReference type="Proteomes" id="UP001189429"/>
    </source>
</evidence>
<proteinExistence type="predicted"/>
<accession>A0ABN9WRM8</accession>